<name>A0A1L9R5P1_ASPWE</name>
<dbReference type="Pfam" id="PF08450">
    <property type="entry name" value="SGL"/>
    <property type="match status" value="1"/>
</dbReference>
<dbReference type="SUPFAM" id="SSF63829">
    <property type="entry name" value="Calcium-dependent phosphotriesterase"/>
    <property type="match status" value="1"/>
</dbReference>
<evidence type="ECO:0000313" key="2">
    <source>
        <dbReference type="EMBL" id="OJJ30239.1"/>
    </source>
</evidence>
<dbReference type="InterPro" id="IPR052988">
    <property type="entry name" value="Oryzine_lactonohydrolase"/>
</dbReference>
<evidence type="ECO:0000259" key="1">
    <source>
        <dbReference type="Pfam" id="PF08450"/>
    </source>
</evidence>
<feature type="domain" description="SMP-30/Gluconolactonase/LRE-like region" evidence="1">
    <location>
        <begin position="137"/>
        <end position="355"/>
    </location>
</feature>
<dbReference type="InterPro" id="IPR013658">
    <property type="entry name" value="SGL"/>
</dbReference>
<accession>A0A1L9R5P1</accession>
<dbReference type="OrthoDB" id="423498at2759"/>
<dbReference type="EMBL" id="KV878217">
    <property type="protein sequence ID" value="OJJ30239.1"/>
    <property type="molecule type" value="Genomic_DNA"/>
</dbReference>
<evidence type="ECO:0000313" key="3">
    <source>
        <dbReference type="Proteomes" id="UP000184383"/>
    </source>
</evidence>
<organism evidence="2 3">
    <name type="scientific">Aspergillus wentii DTO 134E9</name>
    <dbReference type="NCBI Taxonomy" id="1073089"/>
    <lineage>
        <taxon>Eukaryota</taxon>
        <taxon>Fungi</taxon>
        <taxon>Dikarya</taxon>
        <taxon>Ascomycota</taxon>
        <taxon>Pezizomycotina</taxon>
        <taxon>Eurotiomycetes</taxon>
        <taxon>Eurotiomycetidae</taxon>
        <taxon>Eurotiales</taxon>
        <taxon>Aspergillaceae</taxon>
        <taxon>Aspergillus</taxon>
        <taxon>Aspergillus subgen. Cremei</taxon>
    </lineage>
</organism>
<dbReference type="Proteomes" id="UP000184383">
    <property type="component" value="Unassembled WGS sequence"/>
</dbReference>
<gene>
    <name evidence="2" type="ORF">ASPWEDRAFT_176909</name>
</gene>
<protein>
    <recommendedName>
        <fullName evidence="1">SMP-30/Gluconolactonase/LRE-like region domain-containing protein</fullName>
    </recommendedName>
</protein>
<dbReference type="VEuPathDB" id="FungiDB:ASPWEDRAFT_176909"/>
<sequence>MNYLNPLPWTSPAKWAWLSLTAFASLPGTFNRTIFDAPWTATVSDPVLQETLTYLNTTDFVAYTPDFLSIIGPNATIEHVQHLPYQSHEAPCYIPSTKQLFFVEWGPPGGENGTHTWQYLLDVETNTLQKITTSPPTVNAHGCVHYDGQIYVVTDGSESESGYVARIDSVSLKRETVVNNFLGQPFMGFNDLEIDREGGFWVTDFRSGWGRGIIPYTPPTNPSIYYINSTTLQTKLVHTTTGNTNGIAISPDSQTVYIPDTGVSEFRPSAKNPYGKREVWAFDVSSGAVLSNKRLLASPVSYFYDGLRVSRGGWLFAGSGDGVDVIDPVTGFVLGSIRVGGGKNVAVNLAFGEHELWIVGRGGVWHVKNIQQRLDREW</sequence>
<dbReference type="GeneID" id="63747425"/>
<dbReference type="AlphaFoldDB" id="A0A1L9R5P1"/>
<reference evidence="3" key="1">
    <citation type="journal article" date="2017" name="Genome Biol.">
        <title>Comparative genomics reveals high biological diversity and specific adaptations in the industrially and medically important fungal genus Aspergillus.</title>
        <authorList>
            <person name="de Vries R.P."/>
            <person name="Riley R."/>
            <person name="Wiebenga A."/>
            <person name="Aguilar-Osorio G."/>
            <person name="Amillis S."/>
            <person name="Uchima C.A."/>
            <person name="Anderluh G."/>
            <person name="Asadollahi M."/>
            <person name="Askin M."/>
            <person name="Barry K."/>
            <person name="Battaglia E."/>
            <person name="Bayram O."/>
            <person name="Benocci T."/>
            <person name="Braus-Stromeyer S.A."/>
            <person name="Caldana C."/>
            <person name="Canovas D."/>
            <person name="Cerqueira G.C."/>
            <person name="Chen F."/>
            <person name="Chen W."/>
            <person name="Choi C."/>
            <person name="Clum A."/>
            <person name="Dos Santos R.A."/>
            <person name="Damasio A.R."/>
            <person name="Diallinas G."/>
            <person name="Emri T."/>
            <person name="Fekete E."/>
            <person name="Flipphi M."/>
            <person name="Freyberg S."/>
            <person name="Gallo A."/>
            <person name="Gournas C."/>
            <person name="Habgood R."/>
            <person name="Hainaut M."/>
            <person name="Harispe M.L."/>
            <person name="Henrissat B."/>
            <person name="Hilden K.S."/>
            <person name="Hope R."/>
            <person name="Hossain A."/>
            <person name="Karabika E."/>
            <person name="Karaffa L."/>
            <person name="Karanyi Z."/>
            <person name="Krasevec N."/>
            <person name="Kuo A."/>
            <person name="Kusch H."/>
            <person name="LaButti K."/>
            <person name="Lagendijk E.L."/>
            <person name="Lapidus A."/>
            <person name="Levasseur A."/>
            <person name="Lindquist E."/>
            <person name="Lipzen A."/>
            <person name="Logrieco A.F."/>
            <person name="MacCabe A."/>
            <person name="Maekelae M.R."/>
            <person name="Malavazi I."/>
            <person name="Melin P."/>
            <person name="Meyer V."/>
            <person name="Mielnichuk N."/>
            <person name="Miskei M."/>
            <person name="Molnar A.P."/>
            <person name="Mule G."/>
            <person name="Ngan C.Y."/>
            <person name="Orejas M."/>
            <person name="Orosz E."/>
            <person name="Ouedraogo J.P."/>
            <person name="Overkamp K.M."/>
            <person name="Park H.-S."/>
            <person name="Perrone G."/>
            <person name="Piumi F."/>
            <person name="Punt P.J."/>
            <person name="Ram A.F."/>
            <person name="Ramon A."/>
            <person name="Rauscher S."/>
            <person name="Record E."/>
            <person name="Riano-Pachon D.M."/>
            <person name="Robert V."/>
            <person name="Roehrig J."/>
            <person name="Ruller R."/>
            <person name="Salamov A."/>
            <person name="Salih N.S."/>
            <person name="Samson R.A."/>
            <person name="Sandor E."/>
            <person name="Sanguinetti M."/>
            <person name="Schuetze T."/>
            <person name="Sepcic K."/>
            <person name="Shelest E."/>
            <person name="Sherlock G."/>
            <person name="Sophianopoulou V."/>
            <person name="Squina F.M."/>
            <person name="Sun H."/>
            <person name="Susca A."/>
            <person name="Todd R.B."/>
            <person name="Tsang A."/>
            <person name="Unkles S.E."/>
            <person name="van de Wiele N."/>
            <person name="van Rossen-Uffink D."/>
            <person name="Oliveira J.V."/>
            <person name="Vesth T.C."/>
            <person name="Visser J."/>
            <person name="Yu J.-H."/>
            <person name="Zhou M."/>
            <person name="Andersen M.R."/>
            <person name="Archer D.B."/>
            <person name="Baker S.E."/>
            <person name="Benoit I."/>
            <person name="Brakhage A.A."/>
            <person name="Braus G.H."/>
            <person name="Fischer R."/>
            <person name="Frisvad J.C."/>
            <person name="Goldman G.H."/>
            <person name="Houbraken J."/>
            <person name="Oakley B."/>
            <person name="Pocsi I."/>
            <person name="Scazzocchio C."/>
            <person name="Seiboth B."/>
            <person name="vanKuyk P.A."/>
            <person name="Wortman J."/>
            <person name="Dyer P.S."/>
            <person name="Grigoriev I.V."/>
        </authorList>
    </citation>
    <scope>NUCLEOTIDE SEQUENCE [LARGE SCALE GENOMIC DNA]</scope>
    <source>
        <strain evidence="3">DTO 134E9</strain>
    </source>
</reference>
<dbReference type="PANTHER" id="PTHR47064">
    <property type="entry name" value="PUTATIVE (AFU_ORTHOLOGUE AFUA_1G08990)-RELATED"/>
    <property type="match status" value="1"/>
</dbReference>
<keyword evidence="3" id="KW-1185">Reference proteome</keyword>
<dbReference type="PANTHER" id="PTHR47064:SF2">
    <property type="entry name" value="SMP-30_GLUCONOLACTONASE_LRE-LIKE REGION DOMAIN-CONTAINING PROTEIN-RELATED"/>
    <property type="match status" value="1"/>
</dbReference>
<dbReference type="InterPro" id="IPR011042">
    <property type="entry name" value="6-blade_b-propeller_TolB-like"/>
</dbReference>
<dbReference type="STRING" id="1073089.A0A1L9R5P1"/>
<dbReference type="RefSeq" id="XP_040683916.1">
    <property type="nucleotide sequence ID" value="XM_040831577.1"/>
</dbReference>
<dbReference type="Gene3D" id="2.120.10.30">
    <property type="entry name" value="TolB, C-terminal domain"/>
    <property type="match status" value="1"/>
</dbReference>
<proteinExistence type="predicted"/>